<protein>
    <submittedName>
        <fullName evidence="2">Uncharacterized protein</fullName>
    </submittedName>
</protein>
<evidence type="ECO:0000256" key="1">
    <source>
        <dbReference type="SAM" id="SignalP"/>
    </source>
</evidence>
<dbReference type="RefSeq" id="WP_079543627.1">
    <property type="nucleotide sequence ID" value="NZ_LT670844.1"/>
</dbReference>
<organism evidence="2 3">
    <name type="scientific">Bradyrhizobium lablabi</name>
    <dbReference type="NCBI Taxonomy" id="722472"/>
    <lineage>
        <taxon>Bacteria</taxon>
        <taxon>Pseudomonadati</taxon>
        <taxon>Pseudomonadota</taxon>
        <taxon>Alphaproteobacteria</taxon>
        <taxon>Hyphomicrobiales</taxon>
        <taxon>Nitrobacteraceae</taxon>
        <taxon>Bradyrhizobium</taxon>
    </lineage>
</organism>
<evidence type="ECO:0000313" key="2">
    <source>
        <dbReference type="EMBL" id="SHL64306.1"/>
    </source>
</evidence>
<dbReference type="Proteomes" id="UP000189935">
    <property type="component" value="Chromosome I"/>
</dbReference>
<keyword evidence="1" id="KW-0732">Signal</keyword>
<dbReference type="AlphaFoldDB" id="A0A1M7CAZ1"/>
<name>A0A1M7CAZ1_9BRAD</name>
<gene>
    <name evidence="2" type="ORF">SAMN05444159_6430</name>
</gene>
<feature type="signal peptide" evidence="1">
    <location>
        <begin position="1"/>
        <end position="18"/>
    </location>
</feature>
<sequence>MRSIILAVIAMLPSVAMSNVGLAGEIDEAHRDAVVGRDSYWNCLAQEYNRDSNKGLSGQDFTSLIASVCPSERQNFRVTLVDYLSMQFPDVDAGAHMTTANSAIAAAQKDIVTAFIKHKAPK</sequence>
<evidence type="ECO:0000313" key="3">
    <source>
        <dbReference type="Proteomes" id="UP000189935"/>
    </source>
</evidence>
<proteinExistence type="predicted"/>
<dbReference type="EMBL" id="LT670844">
    <property type="protein sequence ID" value="SHL64306.1"/>
    <property type="molecule type" value="Genomic_DNA"/>
</dbReference>
<reference evidence="2 3" key="1">
    <citation type="submission" date="2016-11" db="EMBL/GenBank/DDBJ databases">
        <authorList>
            <person name="Jaros S."/>
            <person name="Januszkiewicz K."/>
            <person name="Wedrychowicz H."/>
        </authorList>
    </citation>
    <scope>NUCLEOTIDE SEQUENCE [LARGE SCALE GENOMIC DNA]</scope>
    <source>
        <strain evidence="2 3">GAS499</strain>
    </source>
</reference>
<feature type="chain" id="PRO_5012839194" evidence="1">
    <location>
        <begin position="19"/>
        <end position="122"/>
    </location>
</feature>
<accession>A0A1M7CAZ1</accession>
<dbReference type="OrthoDB" id="8251777at2"/>